<evidence type="ECO:0000313" key="1">
    <source>
        <dbReference type="EMBL" id="GAK52638.1"/>
    </source>
</evidence>
<organism evidence="1">
    <name type="scientific">Candidatus Moduliflexus flocculans</name>
    <dbReference type="NCBI Taxonomy" id="1499966"/>
    <lineage>
        <taxon>Bacteria</taxon>
        <taxon>Candidatus Moduliflexota</taxon>
        <taxon>Candidatus Moduliflexia</taxon>
        <taxon>Candidatus Moduliflexales</taxon>
        <taxon>Candidatus Moduliflexaceae</taxon>
    </lineage>
</organism>
<accession>A0A081BQH2</accession>
<sequence>MNPRVETVAPQPDYSLILTFRNGEQKRYDCQPLLNFGVFQELRQLSYFFQVKAEHGTVVWPHEQDICPDTLYLESTPL</sequence>
<dbReference type="EMBL" id="DF820458">
    <property type="protein sequence ID" value="GAK52638.1"/>
    <property type="molecule type" value="Genomic_DNA"/>
</dbReference>
<dbReference type="HOGENOM" id="CLU_153045_4_1_0"/>
<evidence type="ECO:0008006" key="3">
    <source>
        <dbReference type="Google" id="ProtNLM"/>
    </source>
</evidence>
<gene>
    <name evidence="1" type="ORF">U14_03890</name>
</gene>
<reference evidence="1" key="1">
    <citation type="journal article" date="2015" name="PeerJ">
        <title>First genomic representation of candidate bacterial phylum KSB3 points to enhanced environmental sensing as a trigger of wastewater bulking.</title>
        <authorList>
            <person name="Sekiguchi Y."/>
            <person name="Ohashi A."/>
            <person name="Parks D.H."/>
            <person name="Yamauchi T."/>
            <person name="Tyson G.W."/>
            <person name="Hugenholtz P."/>
        </authorList>
    </citation>
    <scope>NUCLEOTIDE SEQUENCE [LARGE SCALE GENOMIC DNA]</scope>
</reference>
<dbReference type="Pfam" id="PF10387">
    <property type="entry name" value="DUF2442"/>
    <property type="match status" value="1"/>
</dbReference>
<evidence type="ECO:0000313" key="2">
    <source>
        <dbReference type="Proteomes" id="UP000030700"/>
    </source>
</evidence>
<dbReference type="STRING" id="1499966.U14_03890"/>
<dbReference type="Proteomes" id="UP000030700">
    <property type="component" value="Unassembled WGS sequence"/>
</dbReference>
<keyword evidence="2" id="KW-1185">Reference proteome</keyword>
<dbReference type="InterPro" id="IPR018841">
    <property type="entry name" value="DUF2442"/>
</dbReference>
<dbReference type="Gene3D" id="3.30.2020.10">
    <property type="entry name" value="NE0471-like N-terminal domain"/>
    <property type="match status" value="1"/>
</dbReference>
<dbReference type="SUPFAM" id="SSF143880">
    <property type="entry name" value="NE0471 N-terminal domain-like"/>
    <property type="match status" value="1"/>
</dbReference>
<protein>
    <recommendedName>
        <fullName evidence="3">DUF2442 domain-containing protein</fullName>
    </recommendedName>
</protein>
<proteinExistence type="predicted"/>
<dbReference type="AlphaFoldDB" id="A0A081BQH2"/>
<dbReference type="InterPro" id="IPR036782">
    <property type="entry name" value="NE0471-like_N"/>
</dbReference>
<name>A0A081BQH2_9BACT</name>